<reference evidence="2 3" key="1">
    <citation type="journal article" date="2019" name="Sci. Rep.">
        <title>Orb-weaving spider Araneus ventricosus genome elucidates the spidroin gene catalogue.</title>
        <authorList>
            <person name="Kono N."/>
            <person name="Nakamura H."/>
            <person name="Ohtoshi R."/>
            <person name="Moran D.A.P."/>
            <person name="Shinohara A."/>
            <person name="Yoshida Y."/>
            <person name="Fujiwara M."/>
            <person name="Mori M."/>
            <person name="Tomita M."/>
            <person name="Arakawa K."/>
        </authorList>
    </citation>
    <scope>NUCLEOTIDE SEQUENCE [LARGE SCALE GENOMIC DNA]</scope>
</reference>
<keyword evidence="1" id="KW-0732">Signal</keyword>
<dbReference type="AlphaFoldDB" id="A0A4Y2E7J4"/>
<feature type="signal peptide" evidence="1">
    <location>
        <begin position="1"/>
        <end position="23"/>
    </location>
</feature>
<protein>
    <recommendedName>
        <fullName evidence="4">Secreted protein</fullName>
    </recommendedName>
</protein>
<gene>
    <name evidence="2" type="ORF">AVEN_271127_1</name>
</gene>
<evidence type="ECO:0008006" key="4">
    <source>
        <dbReference type="Google" id="ProtNLM"/>
    </source>
</evidence>
<feature type="chain" id="PRO_5021368102" description="Secreted protein" evidence="1">
    <location>
        <begin position="24"/>
        <end position="105"/>
    </location>
</feature>
<evidence type="ECO:0000256" key="1">
    <source>
        <dbReference type="SAM" id="SignalP"/>
    </source>
</evidence>
<evidence type="ECO:0000313" key="2">
    <source>
        <dbReference type="EMBL" id="GBM23765.1"/>
    </source>
</evidence>
<dbReference type="EMBL" id="BGPR01000503">
    <property type="protein sequence ID" value="GBM23765.1"/>
    <property type="molecule type" value="Genomic_DNA"/>
</dbReference>
<name>A0A4Y2E7J4_ARAVE</name>
<comment type="caution">
    <text evidence="2">The sequence shown here is derived from an EMBL/GenBank/DDBJ whole genome shotgun (WGS) entry which is preliminary data.</text>
</comment>
<keyword evidence="3" id="KW-1185">Reference proteome</keyword>
<sequence length="105" mass="11866">MFSFTTPSMLSAGFALLVLVSSAERCFRSHVLTYGSSSHFRMFVPLSLMNIRDETSEVNNLVLVGVTIMFMWLKPRSHSDELHGIRLEQFISGINSFGTTKLFSR</sequence>
<accession>A0A4Y2E7J4</accession>
<organism evidence="2 3">
    <name type="scientific">Araneus ventricosus</name>
    <name type="common">Orbweaver spider</name>
    <name type="synonym">Epeira ventricosa</name>
    <dbReference type="NCBI Taxonomy" id="182803"/>
    <lineage>
        <taxon>Eukaryota</taxon>
        <taxon>Metazoa</taxon>
        <taxon>Ecdysozoa</taxon>
        <taxon>Arthropoda</taxon>
        <taxon>Chelicerata</taxon>
        <taxon>Arachnida</taxon>
        <taxon>Araneae</taxon>
        <taxon>Araneomorphae</taxon>
        <taxon>Entelegynae</taxon>
        <taxon>Araneoidea</taxon>
        <taxon>Araneidae</taxon>
        <taxon>Araneus</taxon>
    </lineage>
</organism>
<dbReference type="Proteomes" id="UP000499080">
    <property type="component" value="Unassembled WGS sequence"/>
</dbReference>
<proteinExistence type="predicted"/>
<evidence type="ECO:0000313" key="3">
    <source>
        <dbReference type="Proteomes" id="UP000499080"/>
    </source>
</evidence>